<dbReference type="InterPro" id="IPR007627">
    <property type="entry name" value="RNA_pol_sigma70_r2"/>
</dbReference>
<keyword evidence="3" id="KW-0731">Sigma factor</keyword>
<dbReference type="SUPFAM" id="SSF88659">
    <property type="entry name" value="Sigma3 and sigma4 domains of RNA polymerase sigma factors"/>
    <property type="match status" value="1"/>
</dbReference>
<comment type="caution">
    <text evidence="8">The sequence shown here is derived from an EMBL/GenBank/DDBJ whole genome shotgun (WGS) entry which is preliminary data.</text>
</comment>
<dbReference type="Gene3D" id="1.10.1740.10">
    <property type="match status" value="1"/>
</dbReference>
<accession>A0ABU0E340</accession>
<dbReference type="SUPFAM" id="SSF88946">
    <property type="entry name" value="Sigma2 domain of RNA polymerase sigma factors"/>
    <property type="match status" value="1"/>
</dbReference>
<proteinExistence type="inferred from homology"/>
<feature type="domain" description="RNA polymerase sigma-70 region 2" evidence="6">
    <location>
        <begin position="24"/>
        <end position="91"/>
    </location>
</feature>
<name>A0ABU0E340_9FIRM</name>
<dbReference type="InterPro" id="IPR013324">
    <property type="entry name" value="RNA_pol_sigma_r3/r4-like"/>
</dbReference>
<feature type="transmembrane region" description="Helical" evidence="5">
    <location>
        <begin position="249"/>
        <end position="268"/>
    </location>
</feature>
<dbReference type="Pfam" id="PF04542">
    <property type="entry name" value="Sigma70_r2"/>
    <property type="match status" value="1"/>
</dbReference>
<dbReference type="EMBL" id="JAUSUR010000003">
    <property type="protein sequence ID" value="MDQ0361159.1"/>
    <property type="molecule type" value="Genomic_DNA"/>
</dbReference>
<evidence type="ECO:0000259" key="6">
    <source>
        <dbReference type="Pfam" id="PF04542"/>
    </source>
</evidence>
<keyword evidence="5" id="KW-0812">Transmembrane</keyword>
<dbReference type="InterPro" id="IPR039425">
    <property type="entry name" value="RNA_pol_sigma-70-like"/>
</dbReference>
<sequence>MDKKEELTQIVSKVQEDINKFELLYTHVINRVYFWCYTIVKNETVAQDLAQESMILIYQKLHMLKSAELFGPWMYTIVKNKCYQYLKAHKRKDKLFLDSNPEANDFENMISEKRKEHLPKEAYDLQESKELIKIFIENLPRRQREVITLFYLEEMKIAEIAEVLNYKIGSVKSRLHSGRKNLELQIKKYEEDNEDKLYGVVLLPLLGSIFKEYQKDICSNQSLTYDKNIYESLEIAKGEGFINRYIKQLIVYSGFTVVVLATVFTVLLTNNSNSIGKLDIDTTLMNNIKILDKMYHNSYIESVSYLSYPNRTAVDVTIILKEEALKEDVKISFNEEEIDCEINNKDIRVQVKENGEYVILIGDSKVKFDIDVIDIFAPELVEVINEGDYLQLVINDELSQIDYEKSYAEYQGREYYIQNDLKVKGKFEGFMKIKIINKNGQYITYGLDL</sequence>
<dbReference type="RefSeq" id="WP_307407648.1">
    <property type="nucleotide sequence ID" value="NZ_JAUSUR010000003.1"/>
</dbReference>
<dbReference type="InterPro" id="IPR036388">
    <property type="entry name" value="WH-like_DNA-bd_sf"/>
</dbReference>
<evidence type="ECO:0000256" key="3">
    <source>
        <dbReference type="ARBA" id="ARBA00023082"/>
    </source>
</evidence>
<feature type="domain" description="RNA polymerase sigma factor 70 region 4 type 2" evidence="7">
    <location>
        <begin position="136"/>
        <end position="182"/>
    </location>
</feature>
<dbReference type="NCBIfam" id="TIGR02937">
    <property type="entry name" value="sigma70-ECF"/>
    <property type="match status" value="1"/>
</dbReference>
<organism evidence="8 9">
    <name type="scientific">Breznakia pachnodae</name>
    <dbReference type="NCBI Taxonomy" id="265178"/>
    <lineage>
        <taxon>Bacteria</taxon>
        <taxon>Bacillati</taxon>
        <taxon>Bacillota</taxon>
        <taxon>Erysipelotrichia</taxon>
        <taxon>Erysipelotrichales</taxon>
        <taxon>Erysipelotrichaceae</taxon>
        <taxon>Breznakia</taxon>
    </lineage>
</organism>
<evidence type="ECO:0000256" key="1">
    <source>
        <dbReference type="ARBA" id="ARBA00010641"/>
    </source>
</evidence>
<comment type="similarity">
    <text evidence="1">Belongs to the sigma-70 factor family. ECF subfamily.</text>
</comment>
<keyword evidence="5" id="KW-1133">Transmembrane helix</keyword>
<evidence type="ECO:0000259" key="7">
    <source>
        <dbReference type="Pfam" id="PF08281"/>
    </source>
</evidence>
<dbReference type="Pfam" id="PF08281">
    <property type="entry name" value="Sigma70_r4_2"/>
    <property type="match status" value="1"/>
</dbReference>
<dbReference type="Gene3D" id="1.10.10.10">
    <property type="entry name" value="Winged helix-like DNA-binding domain superfamily/Winged helix DNA-binding domain"/>
    <property type="match status" value="1"/>
</dbReference>
<evidence type="ECO:0000256" key="4">
    <source>
        <dbReference type="ARBA" id="ARBA00023163"/>
    </source>
</evidence>
<dbReference type="PANTHER" id="PTHR43133">
    <property type="entry name" value="RNA POLYMERASE ECF-TYPE SIGMA FACTO"/>
    <property type="match status" value="1"/>
</dbReference>
<evidence type="ECO:0000256" key="2">
    <source>
        <dbReference type="ARBA" id="ARBA00023015"/>
    </source>
</evidence>
<dbReference type="Proteomes" id="UP001230220">
    <property type="component" value="Unassembled WGS sequence"/>
</dbReference>
<dbReference type="InterPro" id="IPR013249">
    <property type="entry name" value="RNA_pol_sigma70_r4_t2"/>
</dbReference>
<protein>
    <submittedName>
        <fullName evidence="8">RNA polymerase sigma factor (Sigma-70 family)</fullName>
    </submittedName>
</protein>
<keyword evidence="2" id="KW-0805">Transcription regulation</keyword>
<keyword evidence="5" id="KW-0472">Membrane</keyword>
<evidence type="ECO:0000313" key="9">
    <source>
        <dbReference type="Proteomes" id="UP001230220"/>
    </source>
</evidence>
<evidence type="ECO:0000313" key="8">
    <source>
        <dbReference type="EMBL" id="MDQ0361159.1"/>
    </source>
</evidence>
<dbReference type="InterPro" id="IPR013325">
    <property type="entry name" value="RNA_pol_sigma_r2"/>
</dbReference>
<dbReference type="InterPro" id="IPR014284">
    <property type="entry name" value="RNA_pol_sigma-70_dom"/>
</dbReference>
<gene>
    <name evidence="8" type="ORF">J2S15_001906</name>
</gene>
<keyword evidence="9" id="KW-1185">Reference proteome</keyword>
<dbReference type="PANTHER" id="PTHR43133:SF51">
    <property type="entry name" value="RNA POLYMERASE SIGMA FACTOR"/>
    <property type="match status" value="1"/>
</dbReference>
<dbReference type="CDD" id="cd06171">
    <property type="entry name" value="Sigma70_r4"/>
    <property type="match status" value="1"/>
</dbReference>
<evidence type="ECO:0000256" key="5">
    <source>
        <dbReference type="SAM" id="Phobius"/>
    </source>
</evidence>
<keyword evidence="4" id="KW-0804">Transcription</keyword>
<reference evidence="8 9" key="1">
    <citation type="submission" date="2023-07" db="EMBL/GenBank/DDBJ databases">
        <title>Genomic Encyclopedia of Type Strains, Phase IV (KMG-IV): sequencing the most valuable type-strain genomes for metagenomic binning, comparative biology and taxonomic classification.</title>
        <authorList>
            <person name="Goeker M."/>
        </authorList>
    </citation>
    <scope>NUCLEOTIDE SEQUENCE [LARGE SCALE GENOMIC DNA]</scope>
    <source>
        <strain evidence="8 9">DSM 16784</strain>
    </source>
</reference>